<keyword evidence="2" id="KW-1185">Reference proteome</keyword>
<dbReference type="OrthoDB" id="4854145at2"/>
<comment type="caution">
    <text evidence="1">The sequence shown here is derived from an EMBL/GenBank/DDBJ whole genome shotgun (WGS) entry which is preliminary data.</text>
</comment>
<dbReference type="AlphaFoldDB" id="A0A502ECR5"/>
<gene>
    <name evidence="1" type="ORF">EAH80_11270</name>
</gene>
<sequence>MIDEVRLAYAALATHGAPAENGLTVLPLQSVKGIFVAVDTQSRQHLLLETDAEVIAAPNVSTLTVMTRILIIDGRNARLLDIVCLFTSLSEVFDHFADAIIERVTDGGEPPNVALNNVLSGWRDFLVAPKGPLGRDKLAATLGELLVVRDVVRSGTTDIGFWVGPFGQRHDLRSGSTAVEVKTTRSHTGYRVTIHGEDQLLYPDNGTLHIHLVRLEEVHDGSVRVSTVVDDLLAAGVSAEKLFAALAANGVPIAEIPASDGISFEVRERVTFLIDDKTPRIVPESFVSGRRPTGVLDISYVIDLTGAVQDSLTDAAYAALMSSFTTTVTT</sequence>
<name>A0A502ECR5_9MYCO</name>
<organism evidence="1 2">
    <name type="scientific">Mycolicibacterium hodleri</name>
    <dbReference type="NCBI Taxonomy" id="49897"/>
    <lineage>
        <taxon>Bacteria</taxon>
        <taxon>Bacillati</taxon>
        <taxon>Actinomycetota</taxon>
        <taxon>Actinomycetes</taxon>
        <taxon>Mycobacteriales</taxon>
        <taxon>Mycobacteriaceae</taxon>
        <taxon>Mycolicibacterium</taxon>
    </lineage>
</organism>
<dbReference type="InterPro" id="IPR025534">
    <property type="entry name" value="DUF4420"/>
</dbReference>
<evidence type="ECO:0000313" key="2">
    <source>
        <dbReference type="Proteomes" id="UP000320095"/>
    </source>
</evidence>
<dbReference type="Pfam" id="PF14390">
    <property type="entry name" value="DUF4420"/>
    <property type="match status" value="1"/>
</dbReference>
<evidence type="ECO:0000313" key="1">
    <source>
        <dbReference type="EMBL" id="TPG34181.1"/>
    </source>
</evidence>
<reference evidence="1 2" key="1">
    <citation type="journal article" date="2019" name="Environ. Microbiol.">
        <title>Species interactions and distinct microbial communities in high Arctic permafrost affected cryosols are associated with the CH4 and CO2 gas fluxes.</title>
        <authorList>
            <person name="Altshuler I."/>
            <person name="Hamel J."/>
            <person name="Turney S."/>
            <person name="Magnuson E."/>
            <person name="Levesque R."/>
            <person name="Greer C."/>
            <person name="Whyte L.G."/>
        </authorList>
    </citation>
    <scope>NUCLEOTIDE SEQUENCE [LARGE SCALE GENOMIC DNA]</scope>
    <source>
        <strain evidence="1 2">S5.20</strain>
    </source>
</reference>
<dbReference type="RefSeq" id="WP_140690494.1">
    <property type="nucleotide sequence ID" value="NZ_RCZG01000004.1"/>
</dbReference>
<dbReference type="EMBL" id="RCZG01000004">
    <property type="protein sequence ID" value="TPG34181.1"/>
    <property type="molecule type" value="Genomic_DNA"/>
</dbReference>
<protein>
    <submittedName>
        <fullName evidence="1">PD-(D/E)XK motif protein</fullName>
    </submittedName>
</protein>
<accession>A0A502ECR5</accession>
<dbReference type="Proteomes" id="UP000320095">
    <property type="component" value="Unassembled WGS sequence"/>
</dbReference>
<proteinExistence type="predicted"/>